<keyword evidence="3" id="KW-1185">Reference proteome</keyword>
<evidence type="ECO:0000313" key="4">
    <source>
        <dbReference type="WBParaSite" id="SCUD_0001585401-mRNA-1"/>
    </source>
</evidence>
<gene>
    <name evidence="2" type="ORF">SCUD_LOCUS15851</name>
</gene>
<dbReference type="GO" id="GO:0006887">
    <property type="term" value="P:exocytosis"/>
    <property type="evidence" value="ECO:0007669"/>
    <property type="project" value="TreeGrafter"/>
</dbReference>
<dbReference type="Pfam" id="PF07393">
    <property type="entry name" value="Sec10_HB"/>
    <property type="match status" value="1"/>
</dbReference>
<protein>
    <submittedName>
        <fullName evidence="4">Exocyst complex component 5</fullName>
    </submittedName>
</protein>
<dbReference type="InterPro" id="IPR048627">
    <property type="entry name" value="Sec10_HB"/>
</dbReference>
<dbReference type="WBParaSite" id="SCUD_0001585401-mRNA-1">
    <property type="protein sequence ID" value="SCUD_0001585401-mRNA-1"/>
    <property type="gene ID" value="SCUD_0001585401"/>
</dbReference>
<feature type="domain" description="Exocyst complex component Sec10-like alpha-helical bundle" evidence="1">
    <location>
        <begin position="2"/>
        <end position="75"/>
    </location>
</feature>
<reference evidence="4" key="1">
    <citation type="submission" date="2016-06" db="UniProtKB">
        <authorList>
            <consortium name="WormBaseParasite"/>
        </authorList>
    </citation>
    <scope>IDENTIFICATION</scope>
</reference>
<dbReference type="GO" id="GO:0000145">
    <property type="term" value="C:exocyst"/>
    <property type="evidence" value="ECO:0007669"/>
    <property type="project" value="TreeGrafter"/>
</dbReference>
<organism evidence="4">
    <name type="scientific">Schistosoma curassoni</name>
    <dbReference type="NCBI Taxonomy" id="6186"/>
    <lineage>
        <taxon>Eukaryota</taxon>
        <taxon>Metazoa</taxon>
        <taxon>Spiralia</taxon>
        <taxon>Lophotrochozoa</taxon>
        <taxon>Platyhelminthes</taxon>
        <taxon>Trematoda</taxon>
        <taxon>Digenea</taxon>
        <taxon>Strigeidida</taxon>
        <taxon>Schistosomatoidea</taxon>
        <taxon>Schistosomatidae</taxon>
        <taxon>Schistosoma</taxon>
    </lineage>
</organism>
<sequence>MQDVTAYRETAKHFESPTVNVVFDVLFKLMNLMLIKPENVQQVVQDYLQSGMPRDLLMNFIQLRTDYKSAKLQNVIQFKSTR</sequence>
<dbReference type="PANTHER" id="PTHR12100:SF0">
    <property type="entry name" value="EXOCYST COMPLEX COMPONENT 5"/>
    <property type="match status" value="1"/>
</dbReference>
<reference evidence="2 3" key="2">
    <citation type="submission" date="2018-11" db="EMBL/GenBank/DDBJ databases">
        <authorList>
            <consortium name="Pathogen Informatics"/>
        </authorList>
    </citation>
    <scope>NUCLEOTIDE SEQUENCE [LARGE SCALE GENOMIC DNA]</scope>
    <source>
        <strain evidence="2">Dakar</strain>
        <strain evidence="3">Dakar, Senegal</strain>
    </source>
</reference>
<evidence type="ECO:0000313" key="3">
    <source>
        <dbReference type="Proteomes" id="UP000279833"/>
    </source>
</evidence>
<dbReference type="InterPro" id="IPR009976">
    <property type="entry name" value="Sec10-like"/>
</dbReference>
<dbReference type="EMBL" id="UZAK01038066">
    <property type="protein sequence ID" value="VDP60283.1"/>
    <property type="molecule type" value="Genomic_DNA"/>
</dbReference>
<dbReference type="AlphaFoldDB" id="A0A183KLD7"/>
<proteinExistence type="predicted"/>
<name>A0A183KLD7_9TREM</name>
<dbReference type="PANTHER" id="PTHR12100">
    <property type="entry name" value="SEC10"/>
    <property type="match status" value="1"/>
</dbReference>
<evidence type="ECO:0000259" key="1">
    <source>
        <dbReference type="Pfam" id="PF07393"/>
    </source>
</evidence>
<evidence type="ECO:0000313" key="2">
    <source>
        <dbReference type="EMBL" id="VDP60283.1"/>
    </source>
</evidence>
<dbReference type="GO" id="GO:0006893">
    <property type="term" value="P:Golgi to plasma membrane transport"/>
    <property type="evidence" value="ECO:0007669"/>
    <property type="project" value="TreeGrafter"/>
</dbReference>
<accession>A0A183KLD7</accession>
<dbReference type="STRING" id="6186.A0A183KLD7"/>
<dbReference type="Proteomes" id="UP000279833">
    <property type="component" value="Unassembled WGS sequence"/>
</dbReference>